<dbReference type="Pfam" id="PF03184">
    <property type="entry name" value="DDE_1"/>
    <property type="match status" value="1"/>
</dbReference>
<sequence>HFQLLSNLLKEHGIPWENVYNMDEKGVQMGGGRKNSQEKFFFSREDRMMYRQKGDSLELITIIDCVCADGTAPIKPGFVFAGATKFEEWFEVDNEIMIANSETGWTDDEVGFEWFKKNFVPQATARNHSGKPILLI</sequence>
<name>A0A6A4GKD6_9AGAR</name>
<dbReference type="GO" id="GO:0003676">
    <property type="term" value="F:nucleic acid binding"/>
    <property type="evidence" value="ECO:0007669"/>
    <property type="project" value="InterPro"/>
</dbReference>
<evidence type="ECO:0000259" key="1">
    <source>
        <dbReference type="Pfam" id="PF03184"/>
    </source>
</evidence>
<feature type="non-terminal residue" evidence="2">
    <location>
        <position position="136"/>
    </location>
</feature>
<protein>
    <recommendedName>
        <fullName evidence="1">DDE-1 domain-containing protein</fullName>
    </recommendedName>
</protein>
<keyword evidence="3" id="KW-1185">Reference proteome</keyword>
<reference evidence="2" key="1">
    <citation type="journal article" date="2019" name="Environ. Microbiol.">
        <title>Fungal ecological strategies reflected in gene transcription - a case study of two litter decomposers.</title>
        <authorList>
            <person name="Barbi F."/>
            <person name="Kohler A."/>
            <person name="Barry K."/>
            <person name="Baskaran P."/>
            <person name="Daum C."/>
            <person name="Fauchery L."/>
            <person name="Ihrmark K."/>
            <person name="Kuo A."/>
            <person name="LaButti K."/>
            <person name="Lipzen A."/>
            <person name="Morin E."/>
            <person name="Grigoriev I.V."/>
            <person name="Henrissat B."/>
            <person name="Lindahl B."/>
            <person name="Martin F."/>
        </authorList>
    </citation>
    <scope>NUCLEOTIDE SEQUENCE</scope>
    <source>
        <strain evidence="2">JB14</strain>
    </source>
</reference>
<dbReference type="InterPro" id="IPR004875">
    <property type="entry name" value="DDE_SF_endonuclease_dom"/>
</dbReference>
<organism evidence="2 3">
    <name type="scientific">Gymnopus androsaceus JB14</name>
    <dbReference type="NCBI Taxonomy" id="1447944"/>
    <lineage>
        <taxon>Eukaryota</taxon>
        <taxon>Fungi</taxon>
        <taxon>Dikarya</taxon>
        <taxon>Basidiomycota</taxon>
        <taxon>Agaricomycotina</taxon>
        <taxon>Agaricomycetes</taxon>
        <taxon>Agaricomycetidae</taxon>
        <taxon>Agaricales</taxon>
        <taxon>Marasmiineae</taxon>
        <taxon>Omphalotaceae</taxon>
        <taxon>Gymnopus</taxon>
    </lineage>
</organism>
<evidence type="ECO:0000313" key="2">
    <source>
        <dbReference type="EMBL" id="KAE9386202.1"/>
    </source>
</evidence>
<dbReference type="OrthoDB" id="3265672at2759"/>
<dbReference type="EMBL" id="ML769902">
    <property type="protein sequence ID" value="KAE9386202.1"/>
    <property type="molecule type" value="Genomic_DNA"/>
</dbReference>
<accession>A0A6A4GKD6</accession>
<gene>
    <name evidence="2" type="ORF">BT96DRAFT_743431</name>
</gene>
<dbReference type="AlphaFoldDB" id="A0A6A4GKD6"/>
<feature type="domain" description="DDE-1" evidence="1">
    <location>
        <begin position="60"/>
        <end position="135"/>
    </location>
</feature>
<proteinExistence type="predicted"/>
<dbReference type="Proteomes" id="UP000799118">
    <property type="component" value="Unassembled WGS sequence"/>
</dbReference>
<evidence type="ECO:0000313" key="3">
    <source>
        <dbReference type="Proteomes" id="UP000799118"/>
    </source>
</evidence>
<feature type="non-terminal residue" evidence="2">
    <location>
        <position position="1"/>
    </location>
</feature>